<proteinExistence type="predicted"/>
<dbReference type="PANTHER" id="PTHR38105">
    <property type="entry name" value="OUTER MEMBRANE PROTEIN-RELATED-RELATED"/>
    <property type="match status" value="1"/>
</dbReference>
<evidence type="ECO:0000256" key="2">
    <source>
        <dbReference type="SAM" id="SignalP"/>
    </source>
</evidence>
<gene>
    <name evidence="3" type="ORF">PGX00_10225</name>
</gene>
<dbReference type="SUPFAM" id="SSF56935">
    <property type="entry name" value="Porins"/>
    <property type="match status" value="1"/>
</dbReference>
<organism evidence="3 4">
    <name type="scientific">Vibrio algarum</name>
    <dbReference type="NCBI Taxonomy" id="3020714"/>
    <lineage>
        <taxon>Bacteria</taxon>
        <taxon>Pseudomonadati</taxon>
        <taxon>Pseudomonadota</taxon>
        <taxon>Gammaproteobacteria</taxon>
        <taxon>Vibrionales</taxon>
        <taxon>Vibrionaceae</taxon>
        <taxon>Vibrio</taxon>
    </lineage>
</organism>
<keyword evidence="1 2" id="KW-0732">Signal</keyword>
<dbReference type="InterPro" id="IPR053713">
    <property type="entry name" value="Bact_OM_Channel_sf"/>
</dbReference>
<dbReference type="InterPro" id="IPR009331">
    <property type="entry name" value="Oligogalacturonate-sp_porin"/>
</dbReference>
<feature type="signal peptide" evidence="2">
    <location>
        <begin position="1"/>
        <end position="22"/>
    </location>
</feature>
<keyword evidence="4" id="KW-1185">Reference proteome</keyword>
<dbReference type="Proteomes" id="UP001210678">
    <property type="component" value="Unassembled WGS sequence"/>
</dbReference>
<evidence type="ECO:0000313" key="3">
    <source>
        <dbReference type="EMBL" id="MDB1124000.1"/>
    </source>
</evidence>
<dbReference type="RefSeq" id="WP_272135857.1">
    <property type="nucleotide sequence ID" value="NZ_JAQLOI010000001.1"/>
</dbReference>
<evidence type="ECO:0000313" key="4">
    <source>
        <dbReference type="Proteomes" id="UP001210678"/>
    </source>
</evidence>
<dbReference type="Pfam" id="PF06178">
    <property type="entry name" value="KdgM"/>
    <property type="match status" value="1"/>
</dbReference>
<reference evidence="3 4" key="1">
    <citation type="submission" date="2023-01" db="EMBL/GenBank/DDBJ databases">
        <title>Vibrio sp. KJ40-1 sp.nov, isolated from marine algae.</title>
        <authorList>
            <person name="Butt M."/>
            <person name="Kim J.M.J."/>
            <person name="Jeon C.O.C."/>
        </authorList>
    </citation>
    <scope>NUCLEOTIDE SEQUENCE [LARGE SCALE GENOMIC DNA]</scope>
    <source>
        <strain evidence="3 4">KJ40-1</strain>
    </source>
</reference>
<name>A0ABT4YR84_9VIBR</name>
<dbReference type="Gene3D" id="2.40.160.40">
    <property type="entry name" value="monomeric porin ompg"/>
    <property type="match status" value="1"/>
</dbReference>
<dbReference type="EMBL" id="JAQLOI010000001">
    <property type="protein sequence ID" value="MDB1124000.1"/>
    <property type="molecule type" value="Genomic_DNA"/>
</dbReference>
<accession>A0ABT4YR84</accession>
<protein>
    <submittedName>
        <fullName evidence="3">Oligogalacturonate-specific porin KdgM family protein</fullName>
    </submittedName>
</protein>
<sequence length="253" mass="28639">MKSVQTVTVLIASILAMGTASAATLDYRAEYKHKDEKYAHRIKIGGGKTIADNVKLSVGVEQKFHSHDQTKLWDQVVAGDSEFSWDVRYQEDDNWFIQTGMPITFADGSEKTTYKPQLRVGYKSSFGLTTTLRYRHEFQVYSDSAGNKTLTDGESVSAAGKTIEQGKWTLTGSYSFSDQTLKNIKLGYEFNYNKNYDDVRLSDGKNSEWDAGVSVGYQMGAFRPYFELWSVDYGSSAEDDRQLRTRLGLKYNF</sequence>
<dbReference type="PANTHER" id="PTHR38105:SF5">
    <property type="entry name" value="OUTER MEMBRANE PROTEIN"/>
    <property type="match status" value="1"/>
</dbReference>
<comment type="caution">
    <text evidence="3">The sequence shown here is derived from an EMBL/GenBank/DDBJ whole genome shotgun (WGS) entry which is preliminary data.</text>
</comment>
<feature type="chain" id="PRO_5046114850" evidence="2">
    <location>
        <begin position="23"/>
        <end position="253"/>
    </location>
</feature>
<evidence type="ECO:0000256" key="1">
    <source>
        <dbReference type="ARBA" id="ARBA00022729"/>
    </source>
</evidence>